<dbReference type="AlphaFoldDB" id="A0A6A6L7B6"/>
<dbReference type="InterPro" id="IPR004332">
    <property type="entry name" value="Transposase_MuDR"/>
</dbReference>
<evidence type="ECO:0000259" key="3">
    <source>
        <dbReference type="Pfam" id="PF26130"/>
    </source>
</evidence>
<feature type="domain" description="Transposase MuDR plant" evidence="2">
    <location>
        <begin position="253"/>
        <end position="310"/>
    </location>
</feature>
<reference evidence="4 5" key="1">
    <citation type="journal article" date="2020" name="Mol. Plant">
        <title>The Chromosome-Based Rubber Tree Genome Provides New Insights into Spurge Genome Evolution and Rubber Biosynthesis.</title>
        <authorList>
            <person name="Liu J."/>
            <person name="Shi C."/>
            <person name="Shi C.C."/>
            <person name="Li W."/>
            <person name="Zhang Q.J."/>
            <person name="Zhang Y."/>
            <person name="Li K."/>
            <person name="Lu H.F."/>
            <person name="Shi C."/>
            <person name="Zhu S.T."/>
            <person name="Xiao Z.Y."/>
            <person name="Nan H."/>
            <person name="Yue Y."/>
            <person name="Zhu X.G."/>
            <person name="Wu Y."/>
            <person name="Hong X.N."/>
            <person name="Fan G.Y."/>
            <person name="Tong Y."/>
            <person name="Zhang D."/>
            <person name="Mao C.L."/>
            <person name="Liu Y.L."/>
            <person name="Hao S.J."/>
            <person name="Liu W.Q."/>
            <person name="Lv M.Q."/>
            <person name="Zhang H.B."/>
            <person name="Liu Y."/>
            <person name="Hu-Tang G.R."/>
            <person name="Wang J.P."/>
            <person name="Wang J.H."/>
            <person name="Sun Y.H."/>
            <person name="Ni S.B."/>
            <person name="Chen W.B."/>
            <person name="Zhang X.C."/>
            <person name="Jiao Y.N."/>
            <person name="Eichler E.E."/>
            <person name="Li G.H."/>
            <person name="Liu X."/>
            <person name="Gao L.Z."/>
        </authorList>
    </citation>
    <scope>NUCLEOTIDE SEQUENCE [LARGE SCALE GENOMIC DNA]</scope>
    <source>
        <strain evidence="5">cv. GT1</strain>
        <tissue evidence="4">Leaf</tissue>
    </source>
</reference>
<feature type="region of interest" description="Disordered" evidence="1">
    <location>
        <begin position="170"/>
        <end position="227"/>
    </location>
</feature>
<evidence type="ECO:0000256" key="1">
    <source>
        <dbReference type="SAM" id="MobiDB-lite"/>
    </source>
</evidence>
<feature type="compositionally biased region" description="Polar residues" evidence="1">
    <location>
        <begin position="203"/>
        <end position="216"/>
    </location>
</feature>
<keyword evidence="5" id="KW-1185">Reference proteome</keyword>
<gene>
    <name evidence="4" type="ORF">GH714_033161</name>
</gene>
<dbReference type="Pfam" id="PF26130">
    <property type="entry name" value="PB1-like"/>
    <property type="match status" value="1"/>
</dbReference>
<evidence type="ECO:0000313" key="4">
    <source>
        <dbReference type="EMBL" id="KAF2295539.1"/>
    </source>
</evidence>
<dbReference type="EMBL" id="JAAGAX010000013">
    <property type="protein sequence ID" value="KAF2295539.1"/>
    <property type="molecule type" value="Genomic_DNA"/>
</dbReference>
<name>A0A6A6L7B6_HEVBR</name>
<dbReference type="Proteomes" id="UP000467840">
    <property type="component" value="Chromosome 7"/>
</dbReference>
<feature type="compositionally biased region" description="Basic and acidic residues" evidence="1">
    <location>
        <begin position="170"/>
        <end position="183"/>
    </location>
</feature>
<accession>A0A6A6L7B6</accession>
<dbReference type="Pfam" id="PF03108">
    <property type="entry name" value="DBD_Tnp_Mut"/>
    <property type="match status" value="1"/>
</dbReference>
<evidence type="ECO:0000313" key="5">
    <source>
        <dbReference type="Proteomes" id="UP000467840"/>
    </source>
</evidence>
<evidence type="ECO:0000259" key="2">
    <source>
        <dbReference type="Pfam" id="PF03108"/>
    </source>
</evidence>
<comment type="caution">
    <text evidence="4">The sequence shown here is derived from an EMBL/GenBank/DDBJ whole genome shotgun (WGS) entry which is preliminary data.</text>
</comment>
<dbReference type="InterPro" id="IPR058594">
    <property type="entry name" value="PB1-like_dom_pln"/>
</dbReference>
<protein>
    <submittedName>
        <fullName evidence="4">Uncharacterized protein</fullName>
    </submittedName>
</protein>
<organism evidence="4 5">
    <name type="scientific">Hevea brasiliensis</name>
    <name type="common">Para rubber tree</name>
    <name type="synonym">Siphonia brasiliensis</name>
    <dbReference type="NCBI Taxonomy" id="3981"/>
    <lineage>
        <taxon>Eukaryota</taxon>
        <taxon>Viridiplantae</taxon>
        <taxon>Streptophyta</taxon>
        <taxon>Embryophyta</taxon>
        <taxon>Tracheophyta</taxon>
        <taxon>Spermatophyta</taxon>
        <taxon>Magnoliopsida</taxon>
        <taxon>eudicotyledons</taxon>
        <taxon>Gunneridae</taxon>
        <taxon>Pentapetalae</taxon>
        <taxon>rosids</taxon>
        <taxon>fabids</taxon>
        <taxon>Malpighiales</taxon>
        <taxon>Euphorbiaceae</taxon>
        <taxon>Crotonoideae</taxon>
        <taxon>Micrandreae</taxon>
        <taxon>Hevea</taxon>
    </lineage>
</organism>
<feature type="domain" description="PB1-like" evidence="3">
    <location>
        <begin position="1"/>
        <end position="102"/>
    </location>
</feature>
<proteinExistence type="predicted"/>
<sequence>MDDIVAVIFHHQGKFVSKNNELVCEGWNVYVVENIDLDYLSYLDIRDVFCDILKYNNTIRIWIVEPFKKLAEVLILLEDDKALSKIIVYLGKIKKIHLYSKHGVNVPTLTDDFPNLTNIVSNLDLGPSLEKANVTNEQFKGVGCGADKADEISEFDHILGRINVDVDDGKDISKRDSKSHGEKIINNGVETKNIGLGDENDGSDGNKSEYLSSNDPGSYEFNDDKTNESKDDFVMRKSRRARYDRNTDTPIFNLGMEFIDAEEFRELVANYSISRGVQIVFAKNEPDRVRARCQEKCSFVIYASRTEKEQPLIVKTFKVANRCYRVFKNPRVTAEFIANYFKRRI</sequence>